<evidence type="ECO:0000313" key="1">
    <source>
        <dbReference type="EMBL" id="CAE8702927.1"/>
    </source>
</evidence>
<comment type="caution">
    <text evidence="1">The sequence shown here is derived from an EMBL/GenBank/DDBJ whole genome shotgun (WGS) entry which is preliminary data.</text>
</comment>
<protein>
    <submittedName>
        <fullName evidence="1">Uncharacterized protein</fullName>
    </submittedName>
</protein>
<sequence length="115" mass="12350">MGSSANLLATFFTTAIPSTSNLRFHLVHHLRHHFSTAAISFTTNTSVSISPTAGCMPTNSASTSTAIPFPLLALHSPPPPPFLFFHHYVRHFPTNITTTTISPSSTTTTTLLTAQ</sequence>
<gene>
    <name evidence="1" type="ORF">PGLA2088_LOCUS32659</name>
</gene>
<reference evidence="1" key="1">
    <citation type="submission" date="2021-02" db="EMBL/GenBank/DDBJ databases">
        <authorList>
            <person name="Dougan E. K."/>
            <person name="Rhodes N."/>
            <person name="Thang M."/>
            <person name="Chan C."/>
        </authorList>
    </citation>
    <scope>NUCLEOTIDE SEQUENCE</scope>
</reference>
<dbReference type="AlphaFoldDB" id="A0A813KMA0"/>
<dbReference type="EMBL" id="CAJNNW010030261">
    <property type="protein sequence ID" value="CAE8702927.1"/>
    <property type="molecule type" value="Genomic_DNA"/>
</dbReference>
<dbReference type="Proteomes" id="UP000626109">
    <property type="component" value="Unassembled WGS sequence"/>
</dbReference>
<accession>A0A813KMA0</accession>
<proteinExistence type="predicted"/>
<evidence type="ECO:0000313" key="2">
    <source>
        <dbReference type="Proteomes" id="UP000626109"/>
    </source>
</evidence>
<name>A0A813KMA0_POLGL</name>
<organism evidence="1 2">
    <name type="scientific">Polarella glacialis</name>
    <name type="common">Dinoflagellate</name>
    <dbReference type="NCBI Taxonomy" id="89957"/>
    <lineage>
        <taxon>Eukaryota</taxon>
        <taxon>Sar</taxon>
        <taxon>Alveolata</taxon>
        <taxon>Dinophyceae</taxon>
        <taxon>Suessiales</taxon>
        <taxon>Suessiaceae</taxon>
        <taxon>Polarella</taxon>
    </lineage>
</organism>